<evidence type="ECO:0000256" key="1">
    <source>
        <dbReference type="SAM" id="SignalP"/>
    </source>
</evidence>
<keyword evidence="1" id="KW-0732">Signal</keyword>
<organism evidence="2 3">
    <name type="scientific">Microbacterium album</name>
    <dbReference type="NCBI Taxonomy" id="2053191"/>
    <lineage>
        <taxon>Bacteria</taxon>
        <taxon>Bacillati</taxon>
        <taxon>Actinomycetota</taxon>
        <taxon>Actinomycetes</taxon>
        <taxon>Micrococcales</taxon>
        <taxon>Microbacteriaceae</taxon>
        <taxon>Microbacterium</taxon>
    </lineage>
</organism>
<dbReference type="PROSITE" id="PS51257">
    <property type="entry name" value="PROKAR_LIPOPROTEIN"/>
    <property type="match status" value="1"/>
</dbReference>
<accession>A0A917MNU7</accession>
<evidence type="ECO:0000313" key="3">
    <source>
        <dbReference type="Proteomes" id="UP000657592"/>
    </source>
</evidence>
<sequence>MNSRTLASLALGAVLALGVTGCAAITPQATTLMYSPSDGVNVPDTDGAAVKVLNAVVIADEQGADGNLVAALVNASDSSARLNVDWGGQSLTITVPANDTLSLGTGDVEPVLLEGIDTPAGATIPMYFQSGDGEGVLVQVPVLDGCLDHFADLVPGGERTDCSHLEHESARGGGH</sequence>
<comment type="caution">
    <text evidence="2">The sequence shown here is derived from an EMBL/GenBank/DDBJ whole genome shotgun (WGS) entry which is preliminary data.</text>
</comment>
<reference evidence="2" key="2">
    <citation type="submission" date="2020-09" db="EMBL/GenBank/DDBJ databases">
        <authorList>
            <person name="Sun Q."/>
            <person name="Zhou Y."/>
        </authorList>
    </citation>
    <scope>NUCLEOTIDE SEQUENCE</scope>
    <source>
        <strain evidence="2">CGMCC 1.15794</strain>
    </source>
</reference>
<dbReference type="AlphaFoldDB" id="A0A917MNU7"/>
<feature type="chain" id="PRO_5037481629" description="DNA modification methylase" evidence="1">
    <location>
        <begin position="24"/>
        <end position="175"/>
    </location>
</feature>
<name>A0A917MNU7_9MICO</name>
<proteinExistence type="predicted"/>
<protein>
    <recommendedName>
        <fullName evidence="4">DNA modification methylase</fullName>
    </recommendedName>
</protein>
<reference evidence="2" key="1">
    <citation type="journal article" date="2014" name="Int. J. Syst. Evol. Microbiol.">
        <title>Complete genome sequence of Corynebacterium casei LMG S-19264T (=DSM 44701T), isolated from a smear-ripened cheese.</title>
        <authorList>
            <consortium name="US DOE Joint Genome Institute (JGI-PGF)"/>
            <person name="Walter F."/>
            <person name="Albersmeier A."/>
            <person name="Kalinowski J."/>
            <person name="Ruckert C."/>
        </authorList>
    </citation>
    <scope>NUCLEOTIDE SEQUENCE</scope>
    <source>
        <strain evidence="2">CGMCC 1.15794</strain>
    </source>
</reference>
<dbReference type="EMBL" id="BMJY01000006">
    <property type="protein sequence ID" value="GGH43542.1"/>
    <property type="molecule type" value="Genomic_DNA"/>
</dbReference>
<dbReference type="Proteomes" id="UP000657592">
    <property type="component" value="Unassembled WGS sequence"/>
</dbReference>
<dbReference type="RefSeq" id="WP_188755902.1">
    <property type="nucleotide sequence ID" value="NZ_BMJY01000006.1"/>
</dbReference>
<keyword evidence="3" id="KW-1185">Reference proteome</keyword>
<evidence type="ECO:0008006" key="4">
    <source>
        <dbReference type="Google" id="ProtNLM"/>
    </source>
</evidence>
<gene>
    <name evidence="2" type="ORF">GCM10010921_17530</name>
</gene>
<evidence type="ECO:0000313" key="2">
    <source>
        <dbReference type="EMBL" id="GGH43542.1"/>
    </source>
</evidence>
<feature type="signal peptide" evidence="1">
    <location>
        <begin position="1"/>
        <end position="23"/>
    </location>
</feature>